<accession>A0ABW5U8Y1</accession>
<evidence type="ECO:0000256" key="6">
    <source>
        <dbReference type="SAM" id="MobiDB-lite"/>
    </source>
</evidence>
<sequence>MPDFPHLPLIQQITGTHKPPKGGGNNALNPITSDNLRDRNQHGTRLRTVAENIKDERERAIQARRNDGLPDIPGEDAIPIFLQVDTSLFNIESLKGLGIEIISEEEDGFIIGASADGFSSLFSKIDKFIAEDGKFKNQAAQLWQIVDGDQWRPKQILSEELFEKWPTIVDEDRFTVDVSVACYLSKPDQPEKEKNEDDQRYNKRLDNWRTKVQEVDILKSNLADEREQSIKQFFQVYDADIDPEYVEFDDSFCFRVTLSGQALRDFVVNYPYVFEIVEFTEIAPPIIIDGEEVDHDLEILAPSADAPKICVIDSGIQENHRLLAPAIITAESVNYDPFDNTTADLFAPGGHGTRIAGAILYGDNIPINGQHQLHCFIQNARVLNSDNRMSSKLYEPALMESIVEDFDSCKVFNLSINTTAPCRVTHMSPWAASIDQLSHEQNVLFIVSAGNISPSTGKRNNPGIVEHIANGRNYPQYLLDPACRVANPAQSKFAITVGAVCLGDFEDLDRKSFGQRDAISAFSRTGLGMWGGIKPEVVEYGGDWVRQKNGIPNLTIESSITPLLIRAGGTGVDRAAVGTSFSTPKVTHIASKLQAQFPEENALLYKTLIIQSARLPENMYRRPTLNIIRTLGYGIPNVERATSNSERRVTLIEGSTVKAKQANLYTINIPQELRRPGEDFDILIEVTLCYTAKPRRTRKKTQSYLSSWLSWESSKFGELFDAFKARVLKNIENPFADDQEDNESVKWFIWSSPTWGTVKNLKRQDSATQKDWVIVKSNALPEQLSFAVIGHKGWENDLSEEIPFSFAVSFEALGGELEIYEKIRASNEIQIEEQIEARI</sequence>
<feature type="active site" description="Charge relay system" evidence="5">
    <location>
        <position position="351"/>
    </location>
</feature>
<evidence type="ECO:0000256" key="2">
    <source>
        <dbReference type="ARBA" id="ARBA00022670"/>
    </source>
</evidence>
<evidence type="ECO:0000256" key="5">
    <source>
        <dbReference type="PROSITE-ProRule" id="PRU01240"/>
    </source>
</evidence>
<dbReference type="PRINTS" id="PR00723">
    <property type="entry name" value="SUBTILISIN"/>
</dbReference>
<reference evidence="9" key="1">
    <citation type="journal article" date="2019" name="Int. J. Syst. Evol. Microbiol.">
        <title>The Global Catalogue of Microorganisms (GCM) 10K type strain sequencing project: providing services to taxonomists for standard genome sequencing and annotation.</title>
        <authorList>
            <consortium name="The Broad Institute Genomics Platform"/>
            <consortium name="The Broad Institute Genome Sequencing Center for Infectious Disease"/>
            <person name="Wu L."/>
            <person name="Ma J."/>
        </authorList>
    </citation>
    <scope>NUCLEOTIDE SEQUENCE [LARGE SCALE GENOMIC DNA]</scope>
    <source>
        <strain evidence="9">KCTC 42247</strain>
    </source>
</reference>
<keyword evidence="4 5" id="KW-0720">Serine protease</keyword>
<comment type="caution">
    <text evidence="8">The sequence shown here is derived from an EMBL/GenBank/DDBJ whole genome shotgun (WGS) entry which is preliminary data.</text>
</comment>
<dbReference type="InterPro" id="IPR036852">
    <property type="entry name" value="Peptidase_S8/S53_dom_sf"/>
</dbReference>
<dbReference type="InterPro" id="IPR034074">
    <property type="entry name" value="Y4bN_pept_dom"/>
</dbReference>
<comment type="similarity">
    <text evidence="1 5">Belongs to the peptidase S8 family.</text>
</comment>
<dbReference type="EMBL" id="JBHUMB010000005">
    <property type="protein sequence ID" value="MFD2742384.1"/>
    <property type="molecule type" value="Genomic_DNA"/>
</dbReference>
<evidence type="ECO:0000256" key="1">
    <source>
        <dbReference type="ARBA" id="ARBA00011073"/>
    </source>
</evidence>
<dbReference type="Proteomes" id="UP001597418">
    <property type="component" value="Unassembled WGS sequence"/>
</dbReference>
<feature type="active site" description="Charge relay system" evidence="5">
    <location>
        <position position="313"/>
    </location>
</feature>
<feature type="domain" description="Peptidase S8/S53" evidence="7">
    <location>
        <begin position="306"/>
        <end position="618"/>
    </location>
</feature>
<dbReference type="CDD" id="cd04847">
    <property type="entry name" value="Peptidases_S8_Subtilisin_like_2"/>
    <property type="match status" value="1"/>
</dbReference>
<dbReference type="PROSITE" id="PS00136">
    <property type="entry name" value="SUBTILASE_ASP"/>
    <property type="match status" value="1"/>
</dbReference>
<feature type="active site" description="Charge relay system" evidence="5">
    <location>
        <position position="580"/>
    </location>
</feature>
<dbReference type="Gene3D" id="3.40.50.200">
    <property type="entry name" value="Peptidase S8/S53 domain"/>
    <property type="match status" value="1"/>
</dbReference>
<evidence type="ECO:0000259" key="7">
    <source>
        <dbReference type="Pfam" id="PF00082"/>
    </source>
</evidence>
<dbReference type="InterPro" id="IPR050131">
    <property type="entry name" value="Peptidase_S8_subtilisin-like"/>
</dbReference>
<keyword evidence="2 5" id="KW-0645">Protease</keyword>
<dbReference type="Pfam" id="PF00082">
    <property type="entry name" value="Peptidase_S8"/>
    <property type="match status" value="1"/>
</dbReference>
<name>A0ABW5U8Y1_9SPHI</name>
<keyword evidence="9" id="KW-1185">Reference proteome</keyword>
<evidence type="ECO:0000256" key="3">
    <source>
        <dbReference type="ARBA" id="ARBA00022801"/>
    </source>
</evidence>
<evidence type="ECO:0000313" key="8">
    <source>
        <dbReference type="EMBL" id="MFD2742384.1"/>
    </source>
</evidence>
<keyword evidence="3 5" id="KW-0378">Hydrolase</keyword>
<dbReference type="InterPro" id="IPR023827">
    <property type="entry name" value="Peptidase_S8_Asp-AS"/>
</dbReference>
<dbReference type="RefSeq" id="WP_066754046.1">
    <property type="nucleotide sequence ID" value="NZ_JBHUMB010000005.1"/>
</dbReference>
<dbReference type="PANTHER" id="PTHR43806:SF11">
    <property type="entry name" value="CEREVISIN-RELATED"/>
    <property type="match status" value="1"/>
</dbReference>
<dbReference type="InterPro" id="IPR015500">
    <property type="entry name" value="Peptidase_S8_subtilisin-rel"/>
</dbReference>
<dbReference type="PROSITE" id="PS51892">
    <property type="entry name" value="SUBTILASE"/>
    <property type="match status" value="1"/>
</dbReference>
<dbReference type="SUPFAM" id="SSF52743">
    <property type="entry name" value="Subtilisin-like"/>
    <property type="match status" value="1"/>
</dbReference>
<dbReference type="PANTHER" id="PTHR43806">
    <property type="entry name" value="PEPTIDASE S8"/>
    <property type="match status" value="1"/>
</dbReference>
<dbReference type="InterPro" id="IPR000209">
    <property type="entry name" value="Peptidase_S8/S53_dom"/>
</dbReference>
<evidence type="ECO:0000313" key="9">
    <source>
        <dbReference type="Proteomes" id="UP001597418"/>
    </source>
</evidence>
<protein>
    <submittedName>
        <fullName evidence="8">S8 family peptidase</fullName>
    </submittedName>
</protein>
<gene>
    <name evidence="8" type="ORF">ACFSQ6_03160</name>
</gene>
<feature type="region of interest" description="Disordered" evidence="6">
    <location>
        <begin position="14"/>
        <end position="38"/>
    </location>
</feature>
<proteinExistence type="inferred from homology"/>
<organism evidence="8 9">
    <name type="scientific">Sphingobacterium populi</name>
    <dbReference type="NCBI Taxonomy" id="1812824"/>
    <lineage>
        <taxon>Bacteria</taxon>
        <taxon>Pseudomonadati</taxon>
        <taxon>Bacteroidota</taxon>
        <taxon>Sphingobacteriia</taxon>
        <taxon>Sphingobacteriales</taxon>
        <taxon>Sphingobacteriaceae</taxon>
        <taxon>Sphingobacterium</taxon>
    </lineage>
</organism>
<evidence type="ECO:0000256" key="4">
    <source>
        <dbReference type="ARBA" id="ARBA00022825"/>
    </source>
</evidence>